<dbReference type="AlphaFoldDB" id="A0AA43UAP1"/>
<dbReference type="EMBL" id="JAUMVS010000288">
    <property type="protein sequence ID" value="MDO4842741.1"/>
    <property type="molecule type" value="Genomic_DNA"/>
</dbReference>
<name>A0AA43UAP1_9ACTN</name>
<comment type="caution">
    <text evidence="1">The sequence shown here is derived from an EMBL/GenBank/DDBJ whole genome shotgun (WGS) entry which is preliminary data.</text>
</comment>
<keyword evidence="2" id="KW-1185">Reference proteome</keyword>
<dbReference type="Proteomes" id="UP001168575">
    <property type="component" value="Unassembled WGS sequence"/>
</dbReference>
<reference evidence="1" key="1">
    <citation type="submission" date="2023-07" db="EMBL/GenBank/DDBJ databases">
        <title>Between Cages and Wild: Unraveling the Impact of Captivity on Animal Microbiomes and Antimicrobial Resistance.</title>
        <authorList>
            <person name="Schmartz G.P."/>
            <person name="Rehner J."/>
            <person name="Schuff M.J."/>
            <person name="Becker S.L."/>
            <person name="Kravczyk M."/>
            <person name="Gurevich A."/>
            <person name="Francke R."/>
            <person name="Mueller R."/>
            <person name="Keller V."/>
            <person name="Keller A."/>
        </authorList>
    </citation>
    <scope>NUCLEOTIDE SEQUENCE</scope>
    <source>
        <strain evidence="1">S12M_St_49</strain>
    </source>
</reference>
<proteinExistence type="predicted"/>
<organism evidence="1 2">
    <name type="scientific">Phoenicibacter congonensis</name>
    <dbReference type="NCBI Taxonomy" id="1944646"/>
    <lineage>
        <taxon>Bacteria</taxon>
        <taxon>Bacillati</taxon>
        <taxon>Actinomycetota</taxon>
        <taxon>Coriobacteriia</taxon>
        <taxon>Eggerthellales</taxon>
        <taxon>Eggerthellaceae</taxon>
        <taxon>Phoenicibacter</taxon>
    </lineage>
</organism>
<evidence type="ECO:0000313" key="2">
    <source>
        <dbReference type="Proteomes" id="UP001168575"/>
    </source>
</evidence>
<protein>
    <submittedName>
        <fullName evidence="1">Uncharacterized protein</fullName>
    </submittedName>
</protein>
<evidence type="ECO:0000313" key="1">
    <source>
        <dbReference type="EMBL" id="MDO4842741.1"/>
    </source>
</evidence>
<accession>A0AA43UAP1</accession>
<gene>
    <name evidence="1" type="ORF">Q3982_08720</name>
</gene>
<sequence>MGEVDQNGKCYVEVIAHHSDQGVITPLEIILESGRRFRVDRVTERRYAPSMKCGGYGFRYTVMISGKPHFLWQDDKAFYVQMTGNTHQIEC</sequence>